<evidence type="ECO:0000256" key="4">
    <source>
        <dbReference type="ARBA" id="ARBA00022692"/>
    </source>
</evidence>
<dbReference type="AlphaFoldDB" id="A0A250L3K3"/>
<comment type="similarity">
    <text evidence="2">Belongs to the membrane fusion protein (MFP) (TC 8.A.1) family.</text>
</comment>
<keyword evidence="5" id="KW-1133">Transmembrane helix</keyword>
<accession>A0A250L3K3</accession>
<comment type="subcellular location">
    <subcellularLocation>
        <location evidence="1">Membrane</location>
        <topology evidence="1">Single-pass membrane protein</topology>
    </subcellularLocation>
</comment>
<dbReference type="Gene3D" id="2.40.50.100">
    <property type="match status" value="1"/>
</dbReference>
<feature type="domain" description="Multidrug resistance protein MdtA-like barrel-sandwich hybrid" evidence="8">
    <location>
        <begin position="74"/>
        <end position="276"/>
    </location>
</feature>
<keyword evidence="4" id="KW-0812">Transmembrane</keyword>
<evidence type="ECO:0000259" key="9">
    <source>
        <dbReference type="Pfam" id="PF26002"/>
    </source>
</evidence>
<dbReference type="KEGG" id="mmai:sS8_5492"/>
<sequence length="396" mass="44384">MPEPQYSERQLLRMLGDPQLAVTHPAAHPILWVSLLCIAAFITWASLAELDEVTRGEGRVVPFSRLQKIQSLEGGILEELLVREGDIVEVGQPLLRLDSTRFQSSYMESLSQAEALRAAIARLETEVLNRSEIAFPGEVDPNSPVARSERALLKARRDKLREALASLKHELELARKQEAIVRPLVGKRAVSEVEAIKLSKEIASLTGKIAEISNSYTQDAYTELTTKKAELTALEQILVQRKDQLRRTEIVSPVKGRVNKLMITTRGGVIQPGEPIMEVTPIMDQLLVEAKVKPRDVAFLAHGMPARVKITAYDYTIYGELSAKLKQISEDTIEEDTPRGKESYYQIQVLTDLAFLRYGDEILPIRPGMVAEVDVLTGKRTVLNYLLRPLLKARLY</sequence>
<keyword evidence="6" id="KW-0472">Membrane</keyword>
<evidence type="ECO:0000256" key="3">
    <source>
        <dbReference type="ARBA" id="ARBA00022448"/>
    </source>
</evidence>
<evidence type="ECO:0000256" key="6">
    <source>
        <dbReference type="ARBA" id="ARBA00023136"/>
    </source>
</evidence>
<name>A0A250L3K3_9GAMM</name>
<evidence type="ECO:0000313" key="11">
    <source>
        <dbReference type="Proteomes" id="UP000266313"/>
    </source>
</evidence>
<dbReference type="InterPro" id="IPR058625">
    <property type="entry name" value="MdtA-like_BSH"/>
</dbReference>
<evidence type="ECO:0000259" key="8">
    <source>
        <dbReference type="Pfam" id="PF25917"/>
    </source>
</evidence>
<dbReference type="EMBL" id="AP017928">
    <property type="protein sequence ID" value="BBA37409.1"/>
    <property type="molecule type" value="Genomic_DNA"/>
</dbReference>
<protein>
    <submittedName>
        <fullName evidence="10">Secretion protein</fullName>
    </submittedName>
</protein>
<keyword evidence="7" id="KW-0175">Coiled coil</keyword>
<dbReference type="InterPro" id="IPR050739">
    <property type="entry name" value="MFP"/>
</dbReference>
<evidence type="ECO:0000256" key="5">
    <source>
        <dbReference type="ARBA" id="ARBA00022989"/>
    </source>
</evidence>
<dbReference type="Pfam" id="PF26002">
    <property type="entry name" value="Beta-barrel_AprE"/>
    <property type="match status" value="1"/>
</dbReference>
<dbReference type="PROSITE" id="PS00543">
    <property type="entry name" value="HLYD_FAMILY"/>
    <property type="match status" value="1"/>
</dbReference>
<keyword evidence="3" id="KW-0813">Transport</keyword>
<dbReference type="OrthoDB" id="9775513at2"/>
<keyword evidence="11" id="KW-1185">Reference proteome</keyword>
<dbReference type="PANTHER" id="PTHR30386:SF26">
    <property type="entry name" value="TRANSPORT PROTEIN COMB"/>
    <property type="match status" value="1"/>
</dbReference>
<organism evidence="10 11">
    <name type="scientific">Methylocaldum marinum</name>
    <dbReference type="NCBI Taxonomy" id="1432792"/>
    <lineage>
        <taxon>Bacteria</taxon>
        <taxon>Pseudomonadati</taxon>
        <taxon>Pseudomonadota</taxon>
        <taxon>Gammaproteobacteria</taxon>
        <taxon>Methylococcales</taxon>
        <taxon>Methylococcaceae</taxon>
        <taxon>Methylocaldum</taxon>
    </lineage>
</organism>
<dbReference type="Gene3D" id="2.40.30.170">
    <property type="match status" value="1"/>
</dbReference>
<feature type="coiled-coil region" evidence="7">
    <location>
        <begin position="150"/>
        <end position="177"/>
    </location>
</feature>
<proteinExistence type="inferred from homology"/>
<dbReference type="Proteomes" id="UP000266313">
    <property type="component" value="Chromosome"/>
</dbReference>
<evidence type="ECO:0000256" key="2">
    <source>
        <dbReference type="ARBA" id="ARBA00009477"/>
    </source>
</evidence>
<evidence type="ECO:0000256" key="7">
    <source>
        <dbReference type="SAM" id="Coils"/>
    </source>
</evidence>
<evidence type="ECO:0000313" key="10">
    <source>
        <dbReference type="EMBL" id="BBA37409.1"/>
    </source>
</evidence>
<dbReference type="SUPFAM" id="SSF111369">
    <property type="entry name" value="HlyD-like secretion proteins"/>
    <property type="match status" value="1"/>
</dbReference>
<dbReference type="GO" id="GO:0009306">
    <property type="term" value="P:protein secretion"/>
    <property type="evidence" value="ECO:0007669"/>
    <property type="project" value="InterPro"/>
</dbReference>
<reference evidence="10 11" key="1">
    <citation type="submission" date="2016-12" db="EMBL/GenBank/DDBJ databases">
        <title>Genome sequencing of Methylocaldum marinum.</title>
        <authorList>
            <person name="Takeuchi M."/>
            <person name="Kamagata Y."/>
            <person name="Hiraoka S."/>
            <person name="Oshima K."/>
            <person name="Hattori M."/>
            <person name="Iwasaki W."/>
        </authorList>
    </citation>
    <scope>NUCLEOTIDE SEQUENCE [LARGE SCALE GENOMIC DNA]</scope>
    <source>
        <strain evidence="10 11">S8</strain>
    </source>
</reference>
<gene>
    <name evidence="10" type="ORF">sS8_5492</name>
</gene>
<dbReference type="InterPro" id="IPR006144">
    <property type="entry name" value="Secretion_HlyD_CS"/>
</dbReference>
<dbReference type="InterPro" id="IPR058982">
    <property type="entry name" value="Beta-barrel_AprE"/>
</dbReference>
<evidence type="ECO:0000256" key="1">
    <source>
        <dbReference type="ARBA" id="ARBA00004167"/>
    </source>
</evidence>
<dbReference type="PRINTS" id="PR01490">
    <property type="entry name" value="RTXTOXIND"/>
</dbReference>
<dbReference type="RefSeq" id="WP_119632397.1">
    <property type="nucleotide sequence ID" value="NZ_AP017928.1"/>
</dbReference>
<dbReference type="PANTHER" id="PTHR30386">
    <property type="entry name" value="MEMBRANE FUSION SUBUNIT OF EMRAB-TOLC MULTIDRUG EFFLUX PUMP"/>
    <property type="match status" value="1"/>
</dbReference>
<dbReference type="Pfam" id="PF25917">
    <property type="entry name" value="BSH_RND"/>
    <property type="match status" value="1"/>
</dbReference>
<dbReference type="GO" id="GO:0016020">
    <property type="term" value="C:membrane"/>
    <property type="evidence" value="ECO:0007669"/>
    <property type="project" value="UniProtKB-SubCell"/>
</dbReference>
<feature type="domain" description="AprE-like beta-barrel" evidence="9">
    <location>
        <begin position="286"/>
        <end position="378"/>
    </location>
</feature>